<evidence type="ECO:0000313" key="1">
    <source>
        <dbReference type="EMBL" id="CDN30392.1"/>
    </source>
</evidence>
<dbReference type="AlphaFoldDB" id="A0A060R678"/>
<dbReference type="KEGG" id="rbc:BN938_0286"/>
<protein>
    <submittedName>
        <fullName evidence="1">Replicative DNA helicase, intein-containing</fullName>
        <ecNumber evidence="1">3.6.1.-</ecNumber>
    </submittedName>
</protein>
<organism evidence="1 2">
    <name type="scientific">Mucinivorans hirudinis</name>
    <dbReference type="NCBI Taxonomy" id="1433126"/>
    <lineage>
        <taxon>Bacteria</taxon>
        <taxon>Pseudomonadati</taxon>
        <taxon>Bacteroidota</taxon>
        <taxon>Bacteroidia</taxon>
        <taxon>Bacteroidales</taxon>
        <taxon>Rikenellaceae</taxon>
        <taxon>Mucinivorans</taxon>
    </lineage>
</organism>
<dbReference type="GO" id="GO:0004386">
    <property type="term" value="F:helicase activity"/>
    <property type="evidence" value="ECO:0007669"/>
    <property type="project" value="UniProtKB-KW"/>
</dbReference>
<dbReference type="Proteomes" id="UP000027616">
    <property type="component" value="Chromosome I"/>
</dbReference>
<keyword evidence="1" id="KW-0347">Helicase</keyword>
<dbReference type="HOGENOM" id="CLU_818460_0_0_10"/>
<gene>
    <name evidence="1" type="ORF">BN938_0286</name>
</gene>
<dbReference type="EC" id="3.6.1.-" evidence="1"/>
<reference evidence="1 2" key="1">
    <citation type="journal article" date="2015" name="Genome Announc.">
        <title>Complete Genome Sequence of the Novel Leech Symbiont Mucinivorans hirudinis M3T.</title>
        <authorList>
            <person name="Nelson M.C."/>
            <person name="Bomar L."/>
            <person name="Graf J."/>
        </authorList>
    </citation>
    <scope>NUCLEOTIDE SEQUENCE [LARGE SCALE GENOMIC DNA]</scope>
    <source>
        <strain evidence="2">M3</strain>
    </source>
</reference>
<dbReference type="eggNOG" id="ENOG5032Y21">
    <property type="taxonomic scope" value="Bacteria"/>
</dbReference>
<evidence type="ECO:0000313" key="2">
    <source>
        <dbReference type="Proteomes" id="UP000027616"/>
    </source>
</evidence>
<proteinExistence type="predicted"/>
<dbReference type="STRING" id="1433126.BN938_0286"/>
<keyword evidence="1" id="KW-0067">ATP-binding</keyword>
<accession>A0A060R678</accession>
<dbReference type="GO" id="GO:0016787">
    <property type="term" value="F:hydrolase activity"/>
    <property type="evidence" value="ECO:0007669"/>
    <property type="project" value="UniProtKB-KW"/>
</dbReference>
<dbReference type="EMBL" id="HG934468">
    <property type="protein sequence ID" value="CDN30392.1"/>
    <property type="molecule type" value="Genomic_DNA"/>
</dbReference>
<keyword evidence="2" id="KW-1185">Reference proteome</keyword>
<keyword evidence="1" id="KW-0378">Hydrolase</keyword>
<dbReference type="OrthoDB" id="1007231at2"/>
<sequence>MSQITEFLPQLQQLRTVYTDFIELDEMDFDAFRKAVDFYYTHRDVGQFEKMMLDMLFEKDKQTLAIVLSSLKNELDKILEIYYESDAVFDGAEPECISNNIEMSHHSEIEELIPKINSCGAEFCEYAAMVNQDVDRPEGLSDDDAWNKYESALAQHQSITEQLYTVYQKHKECDAIAKRYHFNPFASLCDLLETFQEIVEKYLPTEIKTVTPTVAPVAPTAPSVGYFDMGLVSAIHKLCNDQQFEAISELDLYATLNNQATLAVLKIKSGEKTRICYLIHCLSEKIKGADKAVWRVEMLRKLEISESYYSSKYREPVSDIPSLKSKQFAIELKLILTQLQRNMYANPLFFKPYLFLAFCVGTTDFSIRRWWCSFDCVSSKWYGVVSERSI</sequence>
<keyword evidence="1" id="KW-0547">Nucleotide-binding</keyword>
<name>A0A060R678_9BACT</name>